<protein>
    <submittedName>
        <fullName evidence="2">Uncharacterized protein</fullName>
    </submittedName>
</protein>
<organism evidence="2 3">
    <name type="scientific">Coptis chinensis</name>
    <dbReference type="NCBI Taxonomy" id="261450"/>
    <lineage>
        <taxon>Eukaryota</taxon>
        <taxon>Viridiplantae</taxon>
        <taxon>Streptophyta</taxon>
        <taxon>Embryophyta</taxon>
        <taxon>Tracheophyta</taxon>
        <taxon>Spermatophyta</taxon>
        <taxon>Magnoliopsida</taxon>
        <taxon>Ranunculales</taxon>
        <taxon>Ranunculaceae</taxon>
        <taxon>Coptidoideae</taxon>
        <taxon>Coptis</taxon>
    </lineage>
</organism>
<proteinExistence type="predicted"/>
<sequence>MLLKKKFQVFLFLIDEENLEESNSIDSQEGAQEFSDKAFILSLKKKKEKAKGPDVREEYPKEGPFFGGPTTTTDGRDSILRWYYDGCLCCLDDVAAYHPDRVLRQFGKVQDCDPKYIEWYYSVSHTHVQNPVRCSRLFKHASVVARPTYDEL</sequence>
<reference evidence="2 3" key="1">
    <citation type="submission" date="2020-10" db="EMBL/GenBank/DDBJ databases">
        <title>The Coptis chinensis genome and diversification of protoberbering-type alkaloids.</title>
        <authorList>
            <person name="Wang B."/>
            <person name="Shu S."/>
            <person name="Song C."/>
            <person name="Liu Y."/>
        </authorList>
    </citation>
    <scope>NUCLEOTIDE SEQUENCE [LARGE SCALE GENOMIC DNA]</scope>
    <source>
        <strain evidence="2">HL-2020</strain>
        <tissue evidence="2">Leaf</tissue>
    </source>
</reference>
<dbReference type="OrthoDB" id="1746968at2759"/>
<name>A0A835HCU2_9MAGN</name>
<dbReference type="EMBL" id="JADFTS010000007">
    <property type="protein sequence ID" value="KAF9596984.1"/>
    <property type="molecule type" value="Genomic_DNA"/>
</dbReference>
<feature type="region of interest" description="Disordered" evidence="1">
    <location>
        <begin position="45"/>
        <end position="70"/>
    </location>
</feature>
<dbReference type="AlphaFoldDB" id="A0A835HCU2"/>
<evidence type="ECO:0000313" key="2">
    <source>
        <dbReference type="EMBL" id="KAF9596984.1"/>
    </source>
</evidence>
<comment type="caution">
    <text evidence="2">The sequence shown here is derived from an EMBL/GenBank/DDBJ whole genome shotgun (WGS) entry which is preliminary data.</text>
</comment>
<dbReference type="Proteomes" id="UP000631114">
    <property type="component" value="Unassembled WGS sequence"/>
</dbReference>
<feature type="non-terminal residue" evidence="2">
    <location>
        <position position="152"/>
    </location>
</feature>
<accession>A0A835HCU2</accession>
<evidence type="ECO:0000256" key="1">
    <source>
        <dbReference type="SAM" id="MobiDB-lite"/>
    </source>
</evidence>
<evidence type="ECO:0000313" key="3">
    <source>
        <dbReference type="Proteomes" id="UP000631114"/>
    </source>
</evidence>
<feature type="compositionally biased region" description="Basic and acidic residues" evidence="1">
    <location>
        <begin position="50"/>
        <end position="61"/>
    </location>
</feature>
<keyword evidence="3" id="KW-1185">Reference proteome</keyword>
<gene>
    <name evidence="2" type="ORF">IFM89_014698</name>
</gene>